<evidence type="ECO:0000313" key="3">
    <source>
        <dbReference type="Proteomes" id="UP001373714"/>
    </source>
</evidence>
<accession>A0AAV9TWE8</accession>
<reference evidence="2 3" key="1">
    <citation type="submission" date="2019-10" db="EMBL/GenBank/DDBJ databases">
        <authorList>
            <person name="Palmer J.M."/>
        </authorList>
    </citation>
    <scope>NUCLEOTIDE SEQUENCE [LARGE SCALE GENOMIC DNA]</scope>
    <source>
        <strain evidence="2 3">TWF730</strain>
    </source>
</reference>
<feature type="region of interest" description="Disordered" evidence="1">
    <location>
        <begin position="22"/>
        <end position="54"/>
    </location>
</feature>
<feature type="compositionally biased region" description="Basic and acidic residues" evidence="1">
    <location>
        <begin position="34"/>
        <end position="52"/>
    </location>
</feature>
<name>A0AAV9TWE8_9PEZI</name>
<protein>
    <submittedName>
        <fullName evidence="2">Uncharacterized protein</fullName>
    </submittedName>
</protein>
<dbReference type="Proteomes" id="UP001373714">
    <property type="component" value="Unassembled WGS sequence"/>
</dbReference>
<keyword evidence="3" id="KW-1185">Reference proteome</keyword>
<evidence type="ECO:0000256" key="1">
    <source>
        <dbReference type="SAM" id="MobiDB-lite"/>
    </source>
</evidence>
<evidence type="ECO:0000313" key="2">
    <source>
        <dbReference type="EMBL" id="KAK6329784.1"/>
    </source>
</evidence>
<dbReference type="AlphaFoldDB" id="A0AAV9TWE8"/>
<proteinExistence type="predicted"/>
<feature type="region of interest" description="Disordered" evidence="1">
    <location>
        <begin position="515"/>
        <end position="535"/>
    </location>
</feature>
<dbReference type="EMBL" id="JAVHNS010000020">
    <property type="protein sequence ID" value="KAK6329784.1"/>
    <property type="molecule type" value="Genomic_DNA"/>
</dbReference>
<comment type="caution">
    <text evidence="2">The sequence shown here is derived from an EMBL/GenBank/DDBJ whole genome shotgun (WGS) entry which is preliminary data.</text>
</comment>
<gene>
    <name evidence="2" type="ORF">TWF730_006083</name>
</gene>
<sequence>MAQEIKEPHSFRRCLSEPIRYPLQQRLVPPPAPLDKDKEGEGEDKSSTDDSRPFLGVSEIGARAMQRIPYVMNDSDLNLMLGLLFAPPKGMTNTLRDQDPLMVAIPGSPKPFPAIFCEDLNISLVRESFYEEYFSPTTPTSRRSIPTEYGILDYDNRSVVRFNKDSPLYVLEVFTKSRLFNINQEGSMQAIGISMIPFCLPHDIKKTHWVQVLIVKELFPWNKGVRDEVMAVFTPHDFAAGIAYSEGIRAIPILHENPIGLYLQDGSLQVWVSSQYYVPLGEDTEMAYADGSSGAPCGVKQHFGCGVYFSDNSAFNVSKHWFWEDESRIRLEPLGDVLAVITFFRQLKKMVELRGMMRKVKSVTIHLTHTVAFSLLETLLLDKDSDRPEFREIWARTLKKSFREFGTLGWPTRFKWVETQNNGKARELALMATQNIPYTIQYSQYQKIEEACDKLAECGVFDIKGIEHDENTPLTKVHDADWENIGGPSFLSIRYEEPFDSLMRQLEIAEAEHDPHYNNEATPEEDIFNPANYPK</sequence>
<organism evidence="2 3">
    <name type="scientific">Orbilia blumenaviensis</name>
    <dbReference type="NCBI Taxonomy" id="1796055"/>
    <lineage>
        <taxon>Eukaryota</taxon>
        <taxon>Fungi</taxon>
        <taxon>Dikarya</taxon>
        <taxon>Ascomycota</taxon>
        <taxon>Pezizomycotina</taxon>
        <taxon>Orbiliomycetes</taxon>
        <taxon>Orbiliales</taxon>
        <taxon>Orbiliaceae</taxon>
        <taxon>Orbilia</taxon>
    </lineage>
</organism>